<dbReference type="SUPFAM" id="SSF54593">
    <property type="entry name" value="Glyoxalase/Bleomycin resistance protein/Dihydroxybiphenyl dioxygenase"/>
    <property type="match status" value="1"/>
</dbReference>
<sequence>MNFSLASLVVETADLESEGTFWHGLLGGSITRTATHHFVQTDGLPVIVVQHAPDHTPPQWPDSSSQQMHFDLFTDDAASADARVTAAGGRRLRPTDDVDPAARQGFRVYASPAGHPFCVRSS</sequence>
<accession>A0AAU3H8C1</accession>
<reference evidence="2" key="1">
    <citation type="submission" date="2022-10" db="EMBL/GenBank/DDBJ databases">
        <title>The complete genomes of actinobacterial strains from the NBC collection.</title>
        <authorList>
            <person name="Joergensen T.S."/>
            <person name="Alvarez Arevalo M."/>
            <person name="Sterndorff E.B."/>
            <person name="Faurdal D."/>
            <person name="Vuksanovic O."/>
            <person name="Mourched A.-S."/>
            <person name="Charusanti P."/>
            <person name="Shaw S."/>
            <person name="Blin K."/>
            <person name="Weber T."/>
        </authorList>
    </citation>
    <scope>NUCLEOTIDE SEQUENCE</scope>
    <source>
        <strain evidence="2">NBC_01401</strain>
    </source>
</reference>
<dbReference type="Pfam" id="PF18029">
    <property type="entry name" value="Glyoxalase_6"/>
    <property type="match status" value="1"/>
</dbReference>
<feature type="domain" description="VOC" evidence="1">
    <location>
        <begin position="4"/>
        <end position="122"/>
    </location>
</feature>
<evidence type="ECO:0000313" key="2">
    <source>
        <dbReference type="EMBL" id="WTY99399.1"/>
    </source>
</evidence>
<dbReference type="InterPro" id="IPR037523">
    <property type="entry name" value="VOC_core"/>
</dbReference>
<dbReference type="InterPro" id="IPR041581">
    <property type="entry name" value="Glyoxalase_6"/>
</dbReference>
<dbReference type="PANTHER" id="PTHR35908">
    <property type="entry name" value="HYPOTHETICAL FUSION PROTEIN"/>
    <property type="match status" value="1"/>
</dbReference>
<organism evidence="2">
    <name type="scientific">Streptomyces sp. NBC_01401</name>
    <dbReference type="NCBI Taxonomy" id="2903854"/>
    <lineage>
        <taxon>Bacteria</taxon>
        <taxon>Bacillati</taxon>
        <taxon>Actinomycetota</taxon>
        <taxon>Actinomycetes</taxon>
        <taxon>Kitasatosporales</taxon>
        <taxon>Streptomycetaceae</taxon>
        <taxon>Streptomyces</taxon>
    </lineage>
</organism>
<proteinExistence type="predicted"/>
<name>A0AAU3H8C1_9ACTN</name>
<dbReference type="PROSITE" id="PS51819">
    <property type="entry name" value="VOC"/>
    <property type="match status" value="1"/>
</dbReference>
<dbReference type="InterPro" id="IPR029068">
    <property type="entry name" value="Glyas_Bleomycin-R_OHBP_Dase"/>
</dbReference>
<dbReference type="EMBL" id="CP109535">
    <property type="protein sequence ID" value="WTY99399.1"/>
    <property type="molecule type" value="Genomic_DNA"/>
</dbReference>
<dbReference type="Gene3D" id="3.10.180.10">
    <property type="entry name" value="2,3-Dihydroxybiphenyl 1,2-Dioxygenase, domain 1"/>
    <property type="match status" value="1"/>
</dbReference>
<evidence type="ECO:0000259" key="1">
    <source>
        <dbReference type="PROSITE" id="PS51819"/>
    </source>
</evidence>
<dbReference type="PANTHER" id="PTHR35908:SF1">
    <property type="entry name" value="CONSERVED PROTEIN"/>
    <property type="match status" value="1"/>
</dbReference>
<dbReference type="AlphaFoldDB" id="A0AAU3H8C1"/>
<gene>
    <name evidence="2" type="ORF">OG626_33105</name>
</gene>
<protein>
    <submittedName>
        <fullName evidence="2">VOC family protein</fullName>
    </submittedName>
</protein>